<dbReference type="Proteomes" id="UP000237144">
    <property type="component" value="Unassembled WGS sequence"/>
</dbReference>
<dbReference type="AlphaFoldDB" id="A0A2S5B8N5"/>
<reference evidence="2 3" key="1">
    <citation type="journal article" date="2018" name="Front. Microbiol.">
        <title>Prospects for Fungal Bioremediation of Acidic Radioactive Waste Sites: Characterization and Genome Sequence of Rhodotorula taiwanensis MD1149.</title>
        <authorList>
            <person name="Tkavc R."/>
            <person name="Matrosova V.Y."/>
            <person name="Grichenko O.E."/>
            <person name="Gostincar C."/>
            <person name="Volpe R.P."/>
            <person name="Klimenkova P."/>
            <person name="Gaidamakova E.K."/>
            <person name="Zhou C.E."/>
            <person name="Stewart B.J."/>
            <person name="Lyman M.G."/>
            <person name="Malfatti S.A."/>
            <person name="Rubinfeld B."/>
            <person name="Courtot M."/>
            <person name="Singh J."/>
            <person name="Dalgard C.L."/>
            <person name="Hamilton T."/>
            <person name="Frey K.G."/>
            <person name="Gunde-Cimerman N."/>
            <person name="Dugan L."/>
            <person name="Daly M.J."/>
        </authorList>
    </citation>
    <scope>NUCLEOTIDE SEQUENCE [LARGE SCALE GENOMIC DNA]</scope>
    <source>
        <strain evidence="2 3">MD1149</strain>
    </source>
</reference>
<evidence type="ECO:0000313" key="2">
    <source>
        <dbReference type="EMBL" id="POY73136.1"/>
    </source>
</evidence>
<gene>
    <name evidence="2" type="ORF">BMF94_3829</name>
</gene>
<feature type="region of interest" description="Disordered" evidence="1">
    <location>
        <begin position="135"/>
        <end position="183"/>
    </location>
</feature>
<keyword evidence="3" id="KW-1185">Reference proteome</keyword>
<organism evidence="2 3">
    <name type="scientific">Rhodotorula taiwanensis</name>
    <dbReference type="NCBI Taxonomy" id="741276"/>
    <lineage>
        <taxon>Eukaryota</taxon>
        <taxon>Fungi</taxon>
        <taxon>Dikarya</taxon>
        <taxon>Basidiomycota</taxon>
        <taxon>Pucciniomycotina</taxon>
        <taxon>Microbotryomycetes</taxon>
        <taxon>Sporidiobolales</taxon>
        <taxon>Sporidiobolaceae</taxon>
        <taxon>Rhodotorula</taxon>
    </lineage>
</organism>
<dbReference type="EMBL" id="PJQD01000040">
    <property type="protein sequence ID" value="POY73136.1"/>
    <property type="molecule type" value="Genomic_DNA"/>
</dbReference>
<feature type="region of interest" description="Disordered" evidence="1">
    <location>
        <begin position="63"/>
        <end position="110"/>
    </location>
</feature>
<feature type="region of interest" description="Disordered" evidence="1">
    <location>
        <begin position="20"/>
        <end position="45"/>
    </location>
</feature>
<sequence>MPGQGFIRFPASQFDFVAQAPPSTLSPLPPRPRYGLPDRPNTSALKRKVPLRELVACRKRPCERPHVDNPLPKKPLVSIPSQSASRDAFSHEREDGEIVESAHPVASNDPFSYRRYDGFPPLIRFAPPLAQVVSEPVRPTPLSRKSEASPPELPLPSSNDPVATEERPLASDPRGQPPKASKTAPALELYAWAGQPVPSARTGDRAAAARLSLIASSAAYDAGGIAQPTKVNHLSVESAETGSISEVSVEAPAEKPVKKRHKTRSARGVASRKLYLARRSEKQAGCERALEQVQQLVWSEADSRRFDEFIYSPAPWVVDPDATEASIQNTIGILKQRSTESMVVL</sequence>
<protein>
    <submittedName>
        <fullName evidence="2">Uncharacterized protein</fullName>
    </submittedName>
</protein>
<feature type="region of interest" description="Disordered" evidence="1">
    <location>
        <begin position="240"/>
        <end position="264"/>
    </location>
</feature>
<name>A0A2S5B8N5_9BASI</name>
<evidence type="ECO:0000313" key="3">
    <source>
        <dbReference type="Proteomes" id="UP000237144"/>
    </source>
</evidence>
<proteinExistence type="predicted"/>
<evidence type="ECO:0000256" key="1">
    <source>
        <dbReference type="SAM" id="MobiDB-lite"/>
    </source>
</evidence>
<comment type="caution">
    <text evidence="2">The sequence shown here is derived from an EMBL/GenBank/DDBJ whole genome shotgun (WGS) entry which is preliminary data.</text>
</comment>
<accession>A0A2S5B8N5</accession>